<evidence type="ECO:0000313" key="1">
    <source>
        <dbReference type="EMBL" id="SHJ95072.1"/>
    </source>
</evidence>
<dbReference type="EMBL" id="FQZC01000005">
    <property type="protein sequence ID" value="SHJ95072.1"/>
    <property type="molecule type" value="Genomic_DNA"/>
</dbReference>
<name>A0ABY1IQV1_9HYPH</name>
<evidence type="ECO:0000313" key="2">
    <source>
        <dbReference type="Proteomes" id="UP000184290"/>
    </source>
</evidence>
<protein>
    <recommendedName>
        <fullName evidence="3">Resolvase, N terminal domain</fullName>
    </recommendedName>
</protein>
<evidence type="ECO:0008006" key="3">
    <source>
        <dbReference type="Google" id="ProtNLM"/>
    </source>
</evidence>
<gene>
    <name evidence="1" type="ORF">SAMN02745911_3793</name>
</gene>
<dbReference type="Proteomes" id="UP000184290">
    <property type="component" value="Unassembled WGS sequence"/>
</dbReference>
<proteinExistence type="predicted"/>
<comment type="caution">
    <text evidence="1">The sequence shown here is derived from an EMBL/GenBank/DDBJ whole genome shotgun (WGS) entry which is preliminary data.</text>
</comment>
<reference evidence="1 2" key="1">
    <citation type="submission" date="2016-11" db="EMBL/GenBank/DDBJ databases">
        <authorList>
            <person name="Varghese N."/>
            <person name="Submissions S."/>
        </authorList>
    </citation>
    <scope>NUCLEOTIDE SEQUENCE [LARGE SCALE GENOMIC DNA]</scope>
    <source>
        <strain evidence="1 2">DSM 21988</strain>
    </source>
</reference>
<accession>A0ABY1IQV1</accession>
<organism evidence="1 2">
    <name type="scientific">Aureimonas altamirensis DSM 21988</name>
    <dbReference type="NCBI Taxonomy" id="1121026"/>
    <lineage>
        <taxon>Bacteria</taxon>
        <taxon>Pseudomonadati</taxon>
        <taxon>Pseudomonadota</taxon>
        <taxon>Alphaproteobacteria</taxon>
        <taxon>Hyphomicrobiales</taxon>
        <taxon>Aurantimonadaceae</taxon>
        <taxon>Aureimonas</taxon>
    </lineage>
</organism>
<keyword evidence="2" id="KW-1185">Reference proteome</keyword>
<sequence>MTVYSRLSARSALRKVIERLGRETELLQRSGKQSVDEII</sequence>